<dbReference type="AlphaFoldDB" id="W1PJF6"/>
<dbReference type="OMA" id="PHESIGP"/>
<keyword evidence="2" id="KW-0472">Membrane</keyword>
<sequence>MSVPLEQFQPPPLAMNQDASASQSSNGSVGPVIIALAIIAILGVIAVMIGRLCGGGRFRGETYDFEGWVERKCASCIDGRIQTSSSINGGNTGTADSGSGGSVPLAIPIEIPTETKQTEQPSQNSAATPAS</sequence>
<dbReference type="HOGENOM" id="CLU_156190_0_0_1"/>
<feature type="transmembrane region" description="Helical" evidence="2">
    <location>
        <begin position="29"/>
        <end position="49"/>
    </location>
</feature>
<dbReference type="OrthoDB" id="1928111at2759"/>
<dbReference type="KEGG" id="atr:18438289"/>
<dbReference type="PANTHER" id="PTHR33429">
    <property type="entry name" value="OS02G0708000 PROTEIN-RELATED"/>
    <property type="match status" value="1"/>
</dbReference>
<dbReference type="Gramene" id="ERN10122">
    <property type="protein sequence ID" value="ERN10122"/>
    <property type="gene ID" value="AMTR_s00169p00034570"/>
</dbReference>
<reference evidence="4" key="1">
    <citation type="journal article" date="2013" name="Science">
        <title>The Amborella genome and the evolution of flowering plants.</title>
        <authorList>
            <consortium name="Amborella Genome Project"/>
        </authorList>
    </citation>
    <scope>NUCLEOTIDE SEQUENCE [LARGE SCALE GENOMIC DNA]</scope>
</reference>
<gene>
    <name evidence="3" type="ORF">AMTR_s00169p00034570</name>
</gene>
<dbReference type="Proteomes" id="UP000017836">
    <property type="component" value="Unassembled WGS sequence"/>
</dbReference>
<keyword evidence="4" id="KW-1185">Reference proteome</keyword>
<evidence type="ECO:0000256" key="1">
    <source>
        <dbReference type="SAM" id="MobiDB-lite"/>
    </source>
</evidence>
<evidence type="ECO:0000256" key="2">
    <source>
        <dbReference type="SAM" id="Phobius"/>
    </source>
</evidence>
<dbReference type="PANTHER" id="PTHR33429:SF2">
    <property type="entry name" value="OS01G0888850 PROTEIN"/>
    <property type="match status" value="1"/>
</dbReference>
<organism evidence="3 4">
    <name type="scientific">Amborella trichopoda</name>
    <dbReference type="NCBI Taxonomy" id="13333"/>
    <lineage>
        <taxon>Eukaryota</taxon>
        <taxon>Viridiplantae</taxon>
        <taxon>Streptophyta</taxon>
        <taxon>Embryophyta</taxon>
        <taxon>Tracheophyta</taxon>
        <taxon>Spermatophyta</taxon>
        <taxon>Magnoliopsida</taxon>
        <taxon>Amborellales</taxon>
        <taxon>Amborellaceae</taxon>
        <taxon>Amborella</taxon>
    </lineage>
</organism>
<protein>
    <submittedName>
        <fullName evidence="3">Uncharacterized protein</fullName>
    </submittedName>
</protein>
<dbReference type="EMBL" id="KI392972">
    <property type="protein sequence ID" value="ERN10122.1"/>
    <property type="molecule type" value="Genomic_DNA"/>
</dbReference>
<accession>W1PJF6</accession>
<feature type="compositionally biased region" description="Polar residues" evidence="1">
    <location>
        <begin position="85"/>
        <end position="97"/>
    </location>
</feature>
<feature type="region of interest" description="Disordered" evidence="1">
    <location>
        <begin position="1"/>
        <end position="22"/>
    </location>
</feature>
<dbReference type="eggNOG" id="ENOG502S3MK">
    <property type="taxonomic scope" value="Eukaryota"/>
</dbReference>
<evidence type="ECO:0000313" key="3">
    <source>
        <dbReference type="EMBL" id="ERN10122.1"/>
    </source>
</evidence>
<evidence type="ECO:0000313" key="4">
    <source>
        <dbReference type="Proteomes" id="UP000017836"/>
    </source>
</evidence>
<keyword evidence="2" id="KW-1133">Transmembrane helix</keyword>
<name>W1PJF6_AMBTC</name>
<feature type="compositionally biased region" description="Polar residues" evidence="1">
    <location>
        <begin position="114"/>
        <end position="131"/>
    </location>
</feature>
<keyword evidence="2" id="KW-0812">Transmembrane</keyword>
<feature type="region of interest" description="Disordered" evidence="1">
    <location>
        <begin position="85"/>
        <end position="131"/>
    </location>
</feature>
<proteinExistence type="predicted"/>